<proteinExistence type="predicted"/>
<evidence type="ECO:0000313" key="1">
    <source>
        <dbReference type="EMBL" id="KAG0514384.1"/>
    </source>
</evidence>
<organism evidence="1 2">
    <name type="scientific">Sorghum bicolor</name>
    <name type="common">Sorghum</name>
    <name type="synonym">Sorghum vulgare</name>
    <dbReference type="NCBI Taxonomy" id="4558"/>
    <lineage>
        <taxon>Eukaryota</taxon>
        <taxon>Viridiplantae</taxon>
        <taxon>Streptophyta</taxon>
        <taxon>Embryophyta</taxon>
        <taxon>Tracheophyta</taxon>
        <taxon>Spermatophyta</taxon>
        <taxon>Magnoliopsida</taxon>
        <taxon>Liliopsida</taxon>
        <taxon>Poales</taxon>
        <taxon>Poaceae</taxon>
        <taxon>PACMAD clade</taxon>
        <taxon>Panicoideae</taxon>
        <taxon>Andropogonodae</taxon>
        <taxon>Andropogoneae</taxon>
        <taxon>Sorghinae</taxon>
        <taxon>Sorghum</taxon>
    </lineage>
</organism>
<sequence>MQNSICSLLRCGYMYYRNPMCTHLSSATPCQCTWGWASCHLELLLHSFFGGKHNWINRGTVNMEVCYDAVTLKYFSPVAMHTGRVFPLEV</sequence>
<dbReference type="AlphaFoldDB" id="A0A921Q2J7"/>
<reference evidence="1" key="1">
    <citation type="journal article" date="2019" name="BMC Genomics">
        <title>A new reference genome for Sorghum bicolor reveals high levels of sequence similarity between sweet and grain genotypes: implications for the genetics of sugar metabolism.</title>
        <authorList>
            <person name="Cooper E.A."/>
            <person name="Brenton Z.W."/>
            <person name="Flinn B.S."/>
            <person name="Jenkins J."/>
            <person name="Shu S."/>
            <person name="Flowers D."/>
            <person name="Luo F."/>
            <person name="Wang Y."/>
            <person name="Xia P."/>
            <person name="Barry K."/>
            <person name="Daum C."/>
            <person name="Lipzen A."/>
            <person name="Yoshinaga Y."/>
            <person name="Schmutz J."/>
            <person name="Saski C."/>
            <person name="Vermerris W."/>
            <person name="Kresovich S."/>
        </authorList>
    </citation>
    <scope>NUCLEOTIDE SEQUENCE</scope>
</reference>
<dbReference type="EMBL" id="CM027689">
    <property type="protein sequence ID" value="KAG0514384.1"/>
    <property type="molecule type" value="Genomic_DNA"/>
</dbReference>
<reference evidence="1" key="2">
    <citation type="submission" date="2020-10" db="EMBL/GenBank/DDBJ databases">
        <authorList>
            <person name="Cooper E.A."/>
            <person name="Brenton Z.W."/>
            <person name="Flinn B.S."/>
            <person name="Jenkins J."/>
            <person name="Shu S."/>
            <person name="Flowers D."/>
            <person name="Luo F."/>
            <person name="Wang Y."/>
            <person name="Xia P."/>
            <person name="Barry K."/>
            <person name="Daum C."/>
            <person name="Lipzen A."/>
            <person name="Yoshinaga Y."/>
            <person name="Schmutz J."/>
            <person name="Saski C."/>
            <person name="Vermerris W."/>
            <person name="Kresovich S."/>
        </authorList>
    </citation>
    <scope>NUCLEOTIDE SEQUENCE</scope>
</reference>
<dbReference type="Proteomes" id="UP000807115">
    <property type="component" value="Chromosome 10"/>
</dbReference>
<comment type="caution">
    <text evidence="1">The sequence shown here is derived from an EMBL/GenBank/DDBJ whole genome shotgun (WGS) entry which is preliminary data.</text>
</comment>
<protein>
    <submittedName>
        <fullName evidence="1">Uncharacterized protein</fullName>
    </submittedName>
</protein>
<gene>
    <name evidence="1" type="ORF">BDA96_10G186700</name>
</gene>
<evidence type="ECO:0000313" key="2">
    <source>
        <dbReference type="Proteomes" id="UP000807115"/>
    </source>
</evidence>
<accession>A0A921Q2J7</accession>
<name>A0A921Q2J7_SORBI</name>